<dbReference type="STRING" id="1715692.RUE5091_02556"/>
<dbReference type="PANTHER" id="PTHR43081">
    <property type="entry name" value="ADENYLATE CYCLASE, TERMINAL-DIFFERENTIATION SPECIFIC-RELATED"/>
    <property type="match status" value="1"/>
</dbReference>
<dbReference type="CDD" id="cd07302">
    <property type="entry name" value="CHD"/>
    <property type="match status" value="1"/>
</dbReference>
<dbReference type="Gene3D" id="3.30.70.1230">
    <property type="entry name" value="Nucleotide cyclase"/>
    <property type="match status" value="1"/>
</dbReference>
<dbReference type="InterPro" id="IPR050697">
    <property type="entry name" value="Adenylyl/Guanylyl_Cyclase_3/4"/>
</dbReference>
<name>A0A0P1IBQ4_9RHOB</name>
<accession>A0A0P1IBQ4</accession>
<evidence type="ECO:0000313" key="3">
    <source>
        <dbReference type="Proteomes" id="UP000051260"/>
    </source>
</evidence>
<keyword evidence="2" id="KW-0456">Lyase</keyword>
<dbReference type="EMBL" id="CYUD01000007">
    <property type="protein sequence ID" value="CUK03864.1"/>
    <property type="molecule type" value="Genomic_DNA"/>
</dbReference>
<dbReference type="SMART" id="SM00044">
    <property type="entry name" value="CYCc"/>
    <property type="match status" value="1"/>
</dbReference>
<dbReference type="GO" id="GO:0006171">
    <property type="term" value="P:cAMP biosynthetic process"/>
    <property type="evidence" value="ECO:0007669"/>
    <property type="project" value="TreeGrafter"/>
</dbReference>
<dbReference type="SUPFAM" id="SSF55073">
    <property type="entry name" value="Nucleotide cyclase"/>
    <property type="match status" value="1"/>
</dbReference>
<dbReference type="Pfam" id="PF00211">
    <property type="entry name" value="Guanylate_cyc"/>
    <property type="match status" value="1"/>
</dbReference>
<dbReference type="GO" id="GO:0004016">
    <property type="term" value="F:adenylate cyclase activity"/>
    <property type="evidence" value="ECO:0007669"/>
    <property type="project" value="UniProtKB-EC"/>
</dbReference>
<protein>
    <submittedName>
        <fullName evidence="2">Adenylate cyclase 1</fullName>
        <ecNumber evidence="2">4.6.1.1</ecNumber>
    </submittedName>
</protein>
<dbReference type="AlphaFoldDB" id="A0A0P1IBQ4"/>
<dbReference type="PROSITE" id="PS50125">
    <property type="entry name" value="GUANYLATE_CYCLASE_2"/>
    <property type="match status" value="1"/>
</dbReference>
<evidence type="ECO:0000313" key="2">
    <source>
        <dbReference type="EMBL" id="CUK03864.1"/>
    </source>
</evidence>
<dbReference type="Proteomes" id="UP000051260">
    <property type="component" value="Unassembled WGS sequence"/>
</dbReference>
<sequence>MAAPLIQDWELTAAIKDLADWLVQQGLENAPVETWLEAFCKRLVSAGIPLQRANITVRAHHPEIGTVAFRWHRDGGNEREDFVRRTDAPEQYILSPIYYLLANNIEEIRQDLTVEDPELSFPIFDELRERGATDYFAVKRFFLIQDNAMPVDPMQAEEGAIISLTTDASGGFTSQQLDGLRQLISPLCLTLKCGANRLMAEDITAAYLGKDASRRVLSGDITRGSSETISAVIWYFDLQGFTKLSEALPGDSIIELLNDYFAEAVDVVERNGGNVLKFMGDGMLAIFDINQVTDARRVAIHAAAELRDTFDELNQRRQADGLPTTGFTLSLHAGDVLYGNIGGRSRLDFTVVGPAVNTTARILGMCSALDQNIVVSDKVAGESVSSIPSLVSLGQYRLRGVAERQELFTID</sequence>
<evidence type="ECO:0000259" key="1">
    <source>
        <dbReference type="PROSITE" id="PS50125"/>
    </source>
</evidence>
<dbReference type="EC" id="4.6.1.1" evidence="2"/>
<dbReference type="PANTHER" id="PTHR43081:SF11">
    <property type="entry name" value="BLR2264 PROTEIN"/>
    <property type="match status" value="1"/>
</dbReference>
<keyword evidence="3" id="KW-1185">Reference proteome</keyword>
<dbReference type="OrthoDB" id="4565346at2"/>
<organism evidence="2 3">
    <name type="scientific">Ruegeria denitrificans</name>
    <dbReference type="NCBI Taxonomy" id="1715692"/>
    <lineage>
        <taxon>Bacteria</taxon>
        <taxon>Pseudomonadati</taxon>
        <taxon>Pseudomonadota</taxon>
        <taxon>Alphaproteobacteria</taxon>
        <taxon>Rhodobacterales</taxon>
        <taxon>Roseobacteraceae</taxon>
        <taxon>Ruegeria</taxon>
    </lineage>
</organism>
<reference evidence="3" key="1">
    <citation type="submission" date="2015-09" db="EMBL/GenBank/DDBJ databases">
        <authorList>
            <person name="Rodrigo-Torres L."/>
            <person name="Arahal D.R."/>
        </authorList>
    </citation>
    <scope>NUCLEOTIDE SEQUENCE [LARGE SCALE GENOMIC DNA]</scope>
    <source>
        <strain evidence="3">CECT 5091</strain>
    </source>
</reference>
<gene>
    <name evidence="2" type="primary">cyaA_5</name>
    <name evidence="2" type="ORF">RUE5091_02556</name>
</gene>
<dbReference type="InterPro" id="IPR029787">
    <property type="entry name" value="Nucleotide_cyclase"/>
</dbReference>
<proteinExistence type="predicted"/>
<dbReference type="InterPro" id="IPR001054">
    <property type="entry name" value="A/G_cyclase"/>
</dbReference>
<dbReference type="GO" id="GO:0035556">
    <property type="term" value="P:intracellular signal transduction"/>
    <property type="evidence" value="ECO:0007669"/>
    <property type="project" value="InterPro"/>
</dbReference>
<dbReference type="RefSeq" id="WP_058282247.1">
    <property type="nucleotide sequence ID" value="NZ_CYUD01000007.1"/>
</dbReference>
<feature type="domain" description="Guanylate cyclase" evidence="1">
    <location>
        <begin position="232"/>
        <end position="363"/>
    </location>
</feature>